<dbReference type="AlphaFoldDB" id="A0A402D3X7"/>
<dbReference type="OrthoDB" id="236724at2"/>
<dbReference type="InterPro" id="IPR011453">
    <property type="entry name" value="DUF1559"/>
</dbReference>
<dbReference type="KEGG" id="ccot:CCAX7_17820"/>
<accession>A0A402D3X7</accession>
<dbReference type="SUPFAM" id="SSF54523">
    <property type="entry name" value="Pili subunits"/>
    <property type="match status" value="1"/>
</dbReference>
<dbReference type="Pfam" id="PF07963">
    <property type="entry name" value="N_methyl"/>
    <property type="match status" value="1"/>
</dbReference>
<gene>
    <name evidence="1" type="ORF">CCAX7_17820</name>
</gene>
<dbReference type="NCBIfam" id="TIGR02532">
    <property type="entry name" value="IV_pilin_GFxxxE"/>
    <property type="match status" value="1"/>
</dbReference>
<dbReference type="Gene3D" id="3.30.700.10">
    <property type="entry name" value="Glycoprotein, Type 4 Pilin"/>
    <property type="match status" value="1"/>
</dbReference>
<dbReference type="PROSITE" id="PS00409">
    <property type="entry name" value="PROKAR_NTER_METHYL"/>
    <property type="match status" value="1"/>
</dbReference>
<name>A0A402D3X7_9BACT</name>
<dbReference type="PANTHER" id="PTHR30093">
    <property type="entry name" value="GENERAL SECRETION PATHWAY PROTEIN G"/>
    <property type="match status" value="1"/>
</dbReference>
<dbReference type="Pfam" id="PF07596">
    <property type="entry name" value="SBP_bac_10"/>
    <property type="match status" value="1"/>
</dbReference>
<dbReference type="InterPro" id="IPR045584">
    <property type="entry name" value="Pilin-like"/>
</dbReference>
<proteinExistence type="predicted"/>
<sequence length="288" mass="31168">MQISRSKHTSGFTLIELLVVIAIIAILAAILFPVFAQAREKARQAACLSNMRQIGTGMLMYTQDYDEAIVPSSNSASWPTMIYSYIKNAQVFVCPSANDTLTGGDTKYVPGTNKFTGVAVTVGTTAGDGSPTSISLVPRLSYARNLIPTTNGTPDPWHNIIALRPCSNGKTYPGFVDYVSNLKSGWVGKGTTFTRTMADIADPAGTIHIVDGMVSPLALSPTTFNQGPSMRGLQYDNRTDMFNDATYSKVAYRHTGGFVVLYGDGHSGYKKWGTTTPCMWTIQDDQCN</sequence>
<reference evidence="1 2" key="1">
    <citation type="journal article" date="2019" name="Int. J. Syst. Evol. Microbiol.">
        <title>Capsulimonas corticalis gen. nov., sp. nov., an aerobic capsulated bacterium, of a novel bacterial order, Capsulimonadales ord. nov., of the class Armatimonadia of the phylum Armatimonadetes.</title>
        <authorList>
            <person name="Li J."/>
            <person name="Kudo C."/>
            <person name="Tonouchi A."/>
        </authorList>
    </citation>
    <scope>NUCLEOTIDE SEQUENCE [LARGE SCALE GENOMIC DNA]</scope>
    <source>
        <strain evidence="1 2">AX-7</strain>
    </source>
</reference>
<dbReference type="Proteomes" id="UP000287394">
    <property type="component" value="Chromosome"/>
</dbReference>
<protein>
    <submittedName>
        <fullName evidence="1">Uncharacterized protein</fullName>
    </submittedName>
</protein>
<dbReference type="PANTHER" id="PTHR30093:SF2">
    <property type="entry name" value="TYPE II SECRETION SYSTEM PROTEIN H"/>
    <property type="match status" value="1"/>
</dbReference>
<dbReference type="InterPro" id="IPR012902">
    <property type="entry name" value="N_methyl_site"/>
</dbReference>
<keyword evidence="2" id="KW-1185">Reference proteome</keyword>
<dbReference type="RefSeq" id="WP_119324170.1">
    <property type="nucleotide sequence ID" value="NZ_AP025739.1"/>
</dbReference>
<evidence type="ECO:0000313" key="1">
    <source>
        <dbReference type="EMBL" id="BDI29731.1"/>
    </source>
</evidence>
<dbReference type="EMBL" id="AP025739">
    <property type="protein sequence ID" value="BDI29731.1"/>
    <property type="molecule type" value="Genomic_DNA"/>
</dbReference>
<evidence type="ECO:0000313" key="2">
    <source>
        <dbReference type="Proteomes" id="UP000287394"/>
    </source>
</evidence>
<organism evidence="1 2">
    <name type="scientific">Capsulimonas corticalis</name>
    <dbReference type="NCBI Taxonomy" id="2219043"/>
    <lineage>
        <taxon>Bacteria</taxon>
        <taxon>Bacillati</taxon>
        <taxon>Armatimonadota</taxon>
        <taxon>Armatimonadia</taxon>
        <taxon>Capsulimonadales</taxon>
        <taxon>Capsulimonadaceae</taxon>
        <taxon>Capsulimonas</taxon>
    </lineage>
</organism>